<dbReference type="Proteomes" id="UP000198949">
    <property type="component" value="Unassembled WGS sequence"/>
</dbReference>
<evidence type="ECO:0000256" key="1">
    <source>
        <dbReference type="SAM" id="Phobius"/>
    </source>
</evidence>
<dbReference type="RefSeq" id="WP_091039293.1">
    <property type="nucleotide sequence ID" value="NZ_FNAD01000014.1"/>
</dbReference>
<accession>A0A1G7APT6</accession>
<evidence type="ECO:0000313" key="3">
    <source>
        <dbReference type="Proteomes" id="UP000198949"/>
    </source>
</evidence>
<keyword evidence="1" id="KW-1133">Transmembrane helix</keyword>
<proteinExistence type="predicted"/>
<protein>
    <recommendedName>
        <fullName evidence="4">MYXO-CTERM domain-containing protein</fullName>
    </recommendedName>
</protein>
<sequence length="67" mass="7255">MSRPPAPFKRSTVFSAIAIEAVVVTAAILTDSPGLRPLYWIVAAGLPVFIVYALIRNRSARRRSDGA</sequence>
<evidence type="ECO:0000313" key="2">
    <source>
        <dbReference type="EMBL" id="SDE15906.1"/>
    </source>
</evidence>
<name>A0A1G7APT6_9ACTN</name>
<evidence type="ECO:0008006" key="4">
    <source>
        <dbReference type="Google" id="ProtNLM"/>
    </source>
</evidence>
<reference evidence="3" key="1">
    <citation type="submission" date="2016-10" db="EMBL/GenBank/DDBJ databases">
        <authorList>
            <person name="Varghese N."/>
            <person name="Submissions S."/>
        </authorList>
    </citation>
    <scope>NUCLEOTIDE SEQUENCE [LARGE SCALE GENOMIC DNA]</scope>
    <source>
        <strain evidence="3">CGMCC 4.3516</strain>
    </source>
</reference>
<gene>
    <name evidence="2" type="ORF">SAMN05216270_11432</name>
</gene>
<dbReference type="EMBL" id="FNAD01000014">
    <property type="protein sequence ID" value="SDE15906.1"/>
    <property type="molecule type" value="Genomic_DNA"/>
</dbReference>
<keyword evidence="1" id="KW-0472">Membrane</keyword>
<feature type="transmembrane region" description="Helical" evidence="1">
    <location>
        <begin position="37"/>
        <end position="55"/>
    </location>
</feature>
<dbReference type="AlphaFoldDB" id="A0A1G7APT6"/>
<keyword evidence="3" id="KW-1185">Reference proteome</keyword>
<feature type="transmembrane region" description="Helical" evidence="1">
    <location>
        <begin position="12"/>
        <end position="31"/>
    </location>
</feature>
<keyword evidence="1" id="KW-0812">Transmembrane</keyword>
<organism evidence="2 3">
    <name type="scientific">Glycomyces harbinensis</name>
    <dbReference type="NCBI Taxonomy" id="58114"/>
    <lineage>
        <taxon>Bacteria</taxon>
        <taxon>Bacillati</taxon>
        <taxon>Actinomycetota</taxon>
        <taxon>Actinomycetes</taxon>
        <taxon>Glycomycetales</taxon>
        <taxon>Glycomycetaceae</taxon>
        <taxon>Glycomyces</taxon>
    </lineage>
</organism>